<proteinExistence type="predicted"/>
<evidence type="ECO:0000313" key="3">
    <source>
        <dbReference type="Proteomes" id="UP000580474"/>
    </source>
</evidence>
<dbReference type="Gene3D" id="3.40.50.2300">
    <property type="match status" value="2"/>
</dbReference>
<dbReference type="EMBL" id="JACHIV010000001">
    <property type="protein sequence ID" value="MBB5070775.1"/>
    <property type="molecule type" value="Genomic_DNA"/>
</dbReference>
<evidence type="ECO:0000256" key="1">
    <source>
        <dbReference type="SAM" id="MobiDB-lite"/>
    </source>
</evidence>
<keyword evidence="3" id="KW-1185">Reference proteome</keyword>
<organism evidence="2 3">
    <name type="scientific">Saccharopolyspora gloriosae</name>
    <dbReference type="NCBI Taxonomy" id="455344"/>
    <lineage>
        <taxon>Bacteria</taxon>
        <taxon>Bacillati</taxon>
        <taxon>Actinomycetota</taxon>
        <taxon>Actinomycetes</taxon>
        <taxon>Pseudonocardiales</taxon>
        <taxon>Pseudonocardiaceae</taxon>
        <taxon>Saccharopolyspora</taxon>
    </lineage>
</organism>
<protein>
    <recommendedName>
        <fullName evidence="4">ABC-type branched-subunit amino acid transport system substrate-binding protein</fullName>
    </recommendedName>
</protein>
<dbReference type="Proteomes" id="UP000580474">
    <property type="component" value="Unassembled WGS sequence"/>
</dbReference>
<gene>
    <name evidence="2" type="ORF">BJ969_003863</name>
</gene>
<dbReference type="SUPFAM" id="SSF53822">
    <property type="entry name" value="Periplasmic binding protein-like I"/>
    <property type="match status" value="1"/>
</dbReference>
<dbReference type="RefSeq" id="WP_184480617.1">
    <property type="nucleotide sequence ID" value="NZ_JACHIV010000001.1"/>
</dbReference>
<evidence type="ECO:0008006" key="4">
    <source>
        <dbReference type="Google" id="ProtNLM"/>
    </source>
</evidence>
<reference evidence="2 3" key="1">
    <citation type="submission" date="2020-08" db="EMBL/GenBank/DDBJ databases">
        <title>Sequencing the genomes of 1000 actinobacteria strains.</title>
        <authorList>
            <person name="Klenk H.-P."/>
        </authorList>
    </citation>
    <scope>NUCLEOTIDE SEQUENCE [LARGE SCALE GENOMIC DNA]</scope>
    <source>
        <strain evidence="2 3">DSM 45582</strain>
    </source>
</reference>
<accession>A0A840NL77</accession>
<name>A0A840NL77_9PSEU</name>
<sequence length="872" mass="96110">MPDNTIPVKGLRAVIGSRWRRTGLFSAVGEQPIFHLVREDRPDELTAQLGGHLGGGVPHVLLNAGQPLPDDELSTSVLMREQLLDKVALGLGRHDSRRWQGRIRFRRYALASYLLQHNEEPPEPDEVPNRQARELLGKYVRGRLFGLKNRQAEAEGAGAGARVDATVHRVEPLGLPWYLLLPAMLLSWALPPAIQRGVVLRRPARWSLRQHYLSPRESADFASFAQRLLSTPSVHENANQVRKFLVHALLEDLADAYARRVWRWRWMRRDNYPVLLLQGVTPGTTGELLIRLINDVRNETGARDPLLVVASGPEELPHGTAPAEPMTVQGWQKQLLEARRKRSPTAWYLPLRVENPPTDVEPLPAFPRGQAPIRTKRARALRVVPALLAVIVVAGAGGWYVKEWAQHCGQLRPWAGGDLIWADPDGFGDNNGECVGVSDGYVFSQPDGEGDVTREALERAQIRIHDLNEQADELHRNQTDLPYVTIVYFSVLTTTNSDSTALTAALEELHGVADAQEESRMARLPLRVLIANGGEGMRHAPDVAERINAIAREAESTNATARGDARRPGAPREATSPVVGVVGMGGSREITKEAIADLGDGGLPTIGITTSADSMWKSSKLYFQVAPPNKDQAAVVGRYIQDHLDVPVRRATIYQESGDAYSENLGADVRRELIGRGIAEVSVTDDNATVARSCGRDTVLFFAGRSERLNEFLSNQTCDPDERPQLIAGDDITKFVLDDQMPDHTDLRLDYVSFNKLQHSGSTSQGRSALARDAMKLLGQAVDQFKYNGLPLNGLTVWNELSHTKSMLTGSTGAIVYDRSDQDPMNDQVPVHKAITIERIEGGAQESRTLLVCGDHQANTAARPEGCTWLGD</sequence>
<evidence type="ECO:0000313" key="2">
    <source>
        <dbReference type="EMBL" id="MBB5070775.1"/>
    </source>
</evidence>
<dbReference type="InterPro" id="IPR028082">
    <property type="entry name" value="Peripla_BP_I"/>
</dbReference>
<comment type="caution">
    <text evidence="2">The sequence shown here is derived from an EMBL/GenBank/DDBJ whole genome shotgun (WGS) entry which is preliminary data.</text>
</comment>
<feature type="region of interest" description="Disordered" evidence="1">
    <location>
        <begin position="554"/>
        <end position="578"/>
    </location>
</feature>
<dbReference type="AlphaFoldDB" id="A0A840NL77"/>